<dbReference type="InterPro" id="IPR036871">
    <property type="entry name" value="PX_dom_sf"/>
</dbReference>
<dbReference type="SMART" id="SM00312">
    <property type="entry name" value="PX"/>
    <property type="match status" value="1"/>
</dbReference>
<dbReference type="AlphaFoldDB" id="A0A9N9AKP7"/>
<dbReference type="GO" id="GO:0035091">
    <property type="term" value="F:phosphatidylinositol binding"/>
    <property type="evidence" value="ECO:0007669"/>
    <property type="project" value="InterPro"/>
</dbReference>
<feature type="region of interest" description="Disordered" evidence="1">
    <location>
        <begin position="1"/>
        <end position="20"/>
    </location>
</feature>
<dbReference type="PANTHER" id="PTHR22775:SF3">
    <property type="entry name" value="SORTING NEXIN-13"/>
    <property type="match status" value="1"/>
</dbReference>
<dbReference type="PANTHER" id="PTHR22775">
    <property type="entry name" value="SORTING NEXIN"/>
    <property type="match status" value="1"/>
</dbReference>
<evidence type="ECO:0000313" key="3">
    <source>
        <dbReference type="EMBL" id="CAG8536500.1"/>
    </source>
</evidence>
<dbReference type="Pfam" id="PF00787">
    <property type="entry name" value="PX"/>
    <property type="match status" value="1"/>
</dbReference>
<organism evidence="3 4">
    <name type="scientific">Paraglomus brasilianum</name>
    <dbReference type="NCBI Taxonomy" id="144538"/>
    <lineage>
        <taxon>Eukaryota</taxon>
        <taxon>Fungi</taxon>
        <taxon>Fungi incertae sedis</taxon>
        <taxon>Mucoromycota</taxon>
        <taxon>Glomeromycotina</taxon>
        <taxon>Glomeromycetes</taxon>
        <taxon>Paraglomerales</taxon>
        <taxon>Paraglomeraceae</taxon>
        <taxon>Paraglomus</taxon>
    </lineage>
</organism>
<dbReference type="OrthoDB" id="2422162at2759"/>
<comment type="caution">
    <text evidence="3">The sequence shown here is derived from an EMBL/GenBank/DDBJ whole genome shotgun (WGS) entry which is preliminary data.</text>
</comment>
<accession>A0A9N9AKP7</accession>
<name>A0A9N9AKP7_9GLOM</name>
<gene>
    <name evidence="3" type="ORF">PBRASI_LOCUS4372</name>
</gene>
<evidence type="ECO:0000313" key="4">
    <source>
        <dbReference type="Proteomes" id="UP000789739"/>
    </source>
</evidence>
<feature type="region of interest" description="Disordered" evidence="1">
    <location>
        <begin position="222"/>
        <end position="251"/>
    </location>
</feature>
<dbReference type="EMBL" id="CAJVPI010000449">
    <property type="protein sequence ID" value="CAG8536500.1"/>
    <property type="molecule type" value="Genomic_DNA"/>
</dbReference>
<proteinExistence type="predicted"/>
<feature type="domain" description="PX" evidence="2">
    <location>
        <begin position="369"/>
        <end position="487"/>
    </location>
</feature>
<dbReference type="SUPFAM" id="SSF64268">
    <property type="entry name" value="PX domain"/>
    <property type="match status" value="1"/>
</dbReference>
<keyword evidence="4" id="KW-1185">Reference proteome</keyword>
<dbReference type="InterPro" id="IPR001683">
    <property type="entry name" value="PX_dom"/>
</dbReference>
<sequence length="570" mass="65341">MAAGPVIRKQSERSLQITLPKSTRHPTLSYRHPALYIAASANLIKHAKLLAISFTWNTSVEPSYVSRHVMKTRRLIEQRSSSEPPQQKQADYDLNQQAVIKHRNPLSSGKLSRDAFTKSNHETVVLSDSRNNHTTNKLLLDDNASTGIINVNFPESDVTESGKTVFNRIRISDYSTEMERVTSSAMTSIAKRRKLLVASSSSNDSYIADVNLDIERKNWQGGKNQSTRHAYDRAATSKMSSETIETKPKADNNNYNNQFILHTATHNKANMHIDNSRDAFRIVCPDIVVAPPGDLFLETKCLKLDREIDDVVDSLRVVREFVRFKESHEQNDDELETSMKLFKHHSARLQTLKNQRAQYMKQAMENVLSPEKTKVSIATWFLDTLTKAVYYTILVEQYDSDGILKFGWIIPRRYSEFVSLYSKLKGSVEGIDKLDLPSKRYFFNQEPTFLSERQSQLEQYLQSLVSNFEVCESTALSSAVGDVIRESRKWLAINDDDYAAQLRKNRRPKWPALEQAITIWLEKLLLGNQESTLLQNLIDRLPYNEKLTYVKEASLHKIVGRILFNVIIVY</sequence>
<protein>
    <submittedName>
        <fullName evidence="3">3106_t:CDS:1</fullName>
    </submittedName>
</protein>
<dbReference type="Gene3D" id="3.30.1520.10">
    <property type="entry name" value="Phox-like domain"/>
    <property type="match status" value="1"/>
</dbReference>
<reference evidence="3" key="1">
    <citation type="submission" date="2021-06" db="EMBL/GenBank/DDBJ databases">
        <authorList>
            <person name="Kallberg Y."/>
            <person name="Tangrot J."/>
            <person name="Rosling A."/>
        </authorList>
    </citation>
    <scope>NUCLEOTIDE SEQUENCE</scope>
    <source>
        <strain evidence="3">BR232B</strain>
    </source>
</reference>
<evidence type="ECO:0000256" key="1">
    <source>
        <dbReference type="SAM" id="MobiDB-lite"/>
    </source>
</evidence>
<dbReference type="Proteomes" id="UP000789739">
    <property type="component" value="Unassembled WGS sequence"/>
</dbReference>
<dbReference type="PROSITE" id="PS50195">
    <property type="entry name" value="PX"/>
    <property type="match status" value="1"/>
</dbReference>
<evidence type="ECO:0000259" key="2">
    <source>
        <dbReference type="PROSITE" id="PS50195"/>
    </source>
</evidence>